<evidence type="ECO:0000256" key="2">
    <source>
        <dbReference type="SAM" id="MobiDB-lite"/>
    </source>
</evidence>
<evidence type="ECO:0000259" key="3">
    <source>
        <dbReference type="PROSITE" id="PS50006"/>
    </source>
</evidence>
<feature type="compositionally biased region" description="Low complexity" evidence="2">
    <location>
        <begin position="189"/>
        <end position="204"/>
    </location>
</feature>
<comment type="caution">
    <text evidence="4">The sequence shown here is derived from an EMBL/GenBank/DDBJ whole genome shotgun (WGS) entry which is preliminary data.</text>
</comment>
<reference evidence="4 5" key="1">
    <citation type="submission" date="2020-10" db="EMBL/GenBank/DDBJ databases">
        <title>Novel species in genus Corynebacterium.</title>
        <authorList>
            <person name="Zhang G."/>
        </authorList>
    </citation>
    <scope>NUCLEOTIDE SEQUENCE [LARGE SCALE GENOMIC DNA]</scope>
    <source>
        <strain evidence="4 5">DSM 45110</strain>
    </source>
</reference>
<dbReference type="Proteomes" id="UP000635902">
    <property type="component" value="Unassembled WGS sequence"/>
</dbReference>
<evidence type="ECO:0000313" key="5">
    <source>
        <dbReference type="Proteomes" id="UP000635902"/>
    </source>
</evidence>
<proteinExistence type="predicted"/>
<feature type="region of interest" description="Disordered" evidence="2">
    <location>
        <begin position="182"/>
        <end position="265"/>
    </location>
</feature>
<dbReference type="PROSITE" id="PS50006">
    <property type="entry name" value="FHA_DOMAIN"/>
    <property type="match status" value="1"/>
</dbReference>
<dbReference type="SMART" id="SM00240">
    <property type="entry name" value="FHA"/>
    <property type="match status" value="1"/>
</dbReference>
<feature type="compositionally biased region" description="Polar residues" evidence="2">
    <location>
        <begin position="248"/>
        <end position="258"/>
    </location>
</feature>
<dbReference type="InterPro" id="IPR008984">
    <property type="entry name" value="SMAD_FHA_dom_sf"/>
</dbReference>
<dbReference type="Pfam" id="PF12401">
    <property type="entry name" value="FhaA_N"/>
    <property type="match status" value="1"/>
</dbReference>
<dbReference type="InterPro" id="IPR042287">
    <property type="entry name" value="FhaA_N_sf"/>
</dbReference>
<gene>
    <name evidence="4" type="ORF">IRY30_00310</name>
</gene>
<dbReference type="InterPro" id="IPR022128">
    <property type="entry name" value="FhaA_N"/>
</dbReference>
<keyword evidence="1" id="KW-0597">Phosphoprotein</keyword>
<dbReference type="SUPFAM" id="SSF49879">
    <property type="entry name" value="SMAD/FHA domain"/>
    <property type="match status" value="1"/>
</dbReference>
<dbReference type="Gene3D" id="3.30.2320.60">
    <property type="entry name" value="FhaA, phosphopeptide-binding domain (DUF3662)"/>
    <property type="match status" value="1"/>
</dbReference>
<dbReference type="Gene3D" id="2.60.200.20">
    <property type="match status" value="1"/>
</dbReference>
<organism evidence="4 5">
    <name type="scientific">Corynebacterium suicordis DSM 45110</name>
    <dbReference type="NCBI Taxonomy" id="1121369"/>
    <lineage>
        <taxon>Bacteria</taxon>
        <taxon>Bacillati</taxon>
        <taxon>Actinomycetota</taxon>
        <taxon>Actinomycetes</taxon>
        <taxon>Mycobacteriales</taxon>
        <taxon>Corynebacteriaceae</taxon>
        <taxon>Corynebacterium</taxon>
    </lineage>
</organism>
<feature type="compositionally biased region" description="Acidic residues" evidence="2">
    <location>
        <begin position="148"/>
        <end position="163"/>
    </location>
</feature>
<accession>A0ABR9ZGJ5</accession>
<dbReference type="CDD" id="cd22668">
    <property type="entry name" value="FHA_FhaA-like"/>
    <property type="match status" value="1"/>
</dbReference>
<dbReference type="EMBL" id="JADKMY010000001">
    <property type="protein sequence ID" value="MBF4552528.1"/>
    <property type="molecule type" value="Genomic_DNA"/>
</dbReference>
<evidence type="ECO:0000313" key="4">
    <source>
        <dbReference type="EMBL" id="MBF4552528.1"/>
    </source>
</evidence>
<name>A0ABR9ZGJ5_9CORY</name>
<dbReference type="InterPro" id="IPR000253">
    <property type="entry name" value="FHA_dom"/>
</dbReference>
<dbReference type="Pfam" id="PF00498">
    <property type="entry name" value="FHA"/>
    <property type="match status" value="1"/>
</dbReference>
<feature type="domain" description="FHA" evidence="3">
    <location>
        <begin position="311"/>
        <end position="360"/>
    </location>
</feature>
<sequence>MDLFGKFRKLDSSLQRGLDNGFARVFGGEVVPVEIDESLKQQTETSVMMDPDGNHWAPCYFVVNISQRDYDSLHANYQDVEEDLSDRLQRFIRNSGWRTNSPVQVIIEPQEGMHSGQLKADSMFNAPAAGSRRQVTPGNQVGHVSQEDDAALADSADHEDESGYDNSYNSEFESQQGYANQGYAEDRPSASATPQAATPAAASPGLSDIVQPAPGSQQQWNNQVEQDQEWDGPEVASEKSHPGESAYAANSNNGTPSGPFSYPGTEVLTQNLHKEDPRSGASADRHESQAEVTLILRDGSDRRYVLHEGSNVIGRGNGVDLRIPDTGVSRQHAEITWDGYDAVLTDLQSTNGTSVNETPIENWLLADGDLISLGHSEIEVQFR</sequence>
<dbReference type="InterPro" id="IPR050923">
    <property type="entry name" value="Cell_Proc_Reg/RNA_Proc"/>
</dbReference>
<dbReference type="RefSeq" id="WP_194555437.1">
    <property type="nucleotide sequence ID" value="NZ_JADKMY010000001.1"/>
</dbReference>
<keyword evidence="5" id="KW-1185">Reference proteome</keyword>
<evidence type="ECO:0000256" key="1">
    <source>
        <dbReference type="ARBA" id="ARBA00022553"/>
    </source>
</evidence>
<protein>
    <submittedName>
        <fullName evidence="4">DUF3662 and FHA domain-containing protein</fullName>
    </submittedName>
</protein>
<feature type="region of interest" description="Disordered" evidence="2">
    <location>
        <begin position="148"/>
        <end position="170"/>
    </location>
</feature>
<dbReference type="PANTHER" id="PTHR23308">
    <property type="entry name" value="NUCLEAR INHIBITOR OF PROTEIN PHOSPHATASE-1"/>
    <property type="match status" value="1"/>
</dbReference>